<organism evidence="1 2">
    <name type="scientific">Populus alba x Populus x berolinensis</name>
    <dbReference type="NCBI Taxonomy" id="444605"/>
    <lineage>
        <taxon>Eukaryota</taxon>
        <taxon>Viridiplantae</taxon>
        <taxon>Streptophyta</taxon>
        <taxon>Embryophyta</taxon>
        <taxon>Tracheophyta</taxon>
        <taxon>Spermatophyta</taxon>
        <taxon>Magnoliopsida</taxon>
        <taxon>eudicotyledons</taxon>
        <taxon>Gunneridae</taxon>
        <taxon>Pentapetalae</taxon>
        <taxon>rosids</taxon>
        <taxon>fabids</taxon>
        <taxon>Malpighiales</taxon>
        <taxon>Salicaceae</taxon>
        <taxon>Saliceae</taxon>
        <taxon>Populus</taxon>
    </lineage>
</organism>
<dbReference type="AlphaFoldDB" id="A0AAD6RAN5"/>
<dbReference type="Proteomes" id="UP001164929">
    <property type="component" value="Chromosome 3"/>
</dbReference>
<proteinExistence type="predicted"/>
<evidence type="ECO:0000313" key="1">
    <source>
        <dbReference type="EMBL" id="KAJ7005386.1"/>
    </source>
</evidence>
<reference evidence="1" key="1">
    <citation type="journal article" date="2023" name="Mol. Ecol. Resour.">
        <title>Chromosome-level genome assembly of a triploid poplar Populus alba 'Berolinensis'.</title>
        <authorList>
            <person name="Chen S."/>
            <person name="Yu Y."/>
            <person name="Wang X."/>
            <person name="Wang S."/>
            <person name="Zhang T."/>
            <person name="Zhou Y."/>
            <person name="He R."/>
            <person name="Meng N."/>
            <person name="Wang Y."/>
            <person name="Liu W."/>
            <person name="Liu Z."/>
            <person name="Liu J."/>
            <person name="Guo Q."/>
            <person name="Huang H."/>
            <person name="Sederoff R.R."/>
            <person name="Wang G."/>
            <person name="Qu G."/>
            <person name="Chen S."/>
        </authorList>
    </citation>
    <scope>NUCLEOTIDE SEQUENCE</scope>
    <source>
        <strain evidence="1">SC-2020</strain>
    </source>
</reference>
<dbReference type="EMBL" id="JAQIZT010000003">
    <property type="protein sequence ID" value="KAJ7005386.1"/>
    <property type="molecule type" value="Genomic_DNA"/>
</dbReference>
<sequence length="87" mass="9885">MPVVVEEFEAKVDMKDPRGLLLERWALGSCTCLIDSVATLHAEINQKNLQNIEFGLLEIQILTTTRLQFFAKSKAVIGDNNISRFEY</sequence>
<protein>
    <submittedName>
        <fullName evidence="1">Uncharacterized protein</fullName>
    </submittedName>
</protein>
<keyword evidence="2" id="KW-1185">Reference proteome</keyword>
<comment type="caution">
    <text evidence="1">The sequence shown here is derived from an EMBL/GenBank/DDBJ whole genome shotgun (WGS) entry which is preliminary data.</text>
</comment>
<accession>A0AAD6RAN5</accession>
<evidence type="ECO:0000313" key="2">
    <source>
        <dbReference type="Proteomes" id="UP001164929"/>
    </source>
</evidence>
<name>A0AAD6RAN5_9ROSI</name>
<gene>
    <name evidence="1" type="ORF">NC653_010018</name>
</gene>